<gene>
    <name evidence="7" type="ORF">EIK76_00365</name>
</gene>
<dbReference type="InterPro" id="IPR034690">
    <property type="entry name" value="Endolysin_T4_type"/>
</dbReference>
<dbReference type="GO" id="GO:0031640">
    <property type="term" value="P:killing of cells of another organism"/>
    <property type="evidence" value="ECO:0007669"/>
    <property type="project" value="UniProtKB-KW"/>
</dbReference>
<dbReference type="HAMAP" id="MF_04110">
    <property type="entry name" value="ENDOLYSIN_T4"/>
    <property type="match status" value="1"/>
</dbReference>
<dbReference type="PANTHER" id="PTHR38107">
    <property type="match status" value="1"/>
</dbReference>
<protein>
    <recommendedName>
        <fullName evidence="6">Lysozyme</fullName>
        <ecNumber evidence="6">3.2.1.17</ecNumber>
    </recommendedName>
</protein>
<dbReference type="EMBL" id="RRCF01000001">
    <property type="protein sequence ID" value="RRJ22574.1"/>
    <property type="molecule type" value="Genomic_DNA"/>
</dbReference>
<comment type="catalytic activity">
    <reaction evidence="1 6">
        <text>Hydrolysis of (1-&gt;4)-beta-linkages between N-acetylmuramic acid and N-acetyl-D-glucosamine residues in a peptidoglycan and between N-acetyl-D-glucosamine residues in chitodextrins.</text>
        <dbReference type="EC" id="3.2.1.17"/>
    </reaction>
</comment>
<evidence type="ECO:0000256" key="4">
    <source>
        <dbReference type="ARBA" id="ARBA00022801"/>
    </source>
</evidence>
<dbReference type="InterPro" id="IPR002196">
    <property type="entry name" value="Glyco_hydro_24"/>
</dbReference>
<dbReference type="InterPro" id="IPR023347">
    <property type="entry name" value="Lysozyme_dom_sf"/>
</dbReference>
<dbReference type="EC" id="3.2.1.17" evidence="6"/>
<dbReference type="OrthoDB" id="8141296at2"/>
<keyword evidence="4 6" id="KW-0378">Hydrolase</keyword>
<accession>A0A3P3QN20</accession>
<evidence type="ECO:0000256" key="2">
    <source>
        <dbReference type="ARBA" id="ARBA00022529"/>
    </source>
</evidence>
<dbReference type="InterPro" id="IPR043688">
    <property type="entry name" value="SAR_endolysin-like"/>
</dbReference>
<dbReference type="GO" id="GO:0009253">
    <property type="term" value="P:peptidoglycan catabolic process"/>
    <property type="evidence" value="ECO:0007669"/>
    <property type="project" value="InterPro"/>
</dbReference>
<comment type="similarity">
    <text evidence="6">Belongs to the glycosyl hydrolase 24 family.</text>
</comment>
<dbReference type="PANTHER" id="PTHR38107:SF3">
    <property type="entry name" value="LYSOZYME RRRD-RELATED"/>
    <property type="match status" value="1"/>
</dbReference>
<dbReference type="CDD" id="cd16900">
    <property type="entry name" value="endolysin_R21-like"/>
    <property type="match status" value="1"/>
</dbReference>
<keyword evidence="8" id="KW-1185">Reference proteome</keyword>
<dbReference type="InterPro" id="IPR023346">
    <property type="entry name" value="Lysozyme-like_dom_sf"/>
</dbReference>
<evidence type="ECO:0000256" key="6">
    <source>
        <dbReference type="RuleBase" id="RU003788"/>
    </source>
</evidence>
<dbReference type="Proteomes" id="UP000276260">
    <property type="component" value="Unassembled WGS sequence"/>
</dbReference>
<sequence>MKNLKAALLAAGISGAVALSGAVLIAPYEGKVNEVYLDPANILTSCYGHTGKELKPGMKFSDDQCLQQLASDLVEHNKQLLSVVKVPLSEGEHAAYLSFVYNVGIGQFRKSTLLANLNEGFRVSACNQLMRWIYIKGKESNGLRTRRAAERKMCLKDLQQ</sequence>
<evidence type="ECO:0000256" key="1">
    <source>
        <dbReference type="ARBA" id="ARBA00000632"/>
    </source>
</evidence>
<dbReference type="RefSeq" id="WP_046521206.1">
    <property type="nucleotide sequence ID" value="NZ_RRCF01000001.1"/>
</dbReference>
<proteinExistence type="inferred from homology"/>
<evidence type="ECO:0000256" key="5">
    <source>
        <dbReference type="ARBA" id="ARBA00023295"/>
    </source>
</evidence>
<dbReference type="AlphaFoldDB" id="A0A3P3QN20"/>
<keyword evidence="2 6" id="KW-0929">Antimicrobial</keyword>
<evidence type="ECO:0000313" key="7">
    <source>
        <dbReference type="EMBL" id="RRJ22574.1"/>
    </source>
</evidence>
<comment type="caution">
    <text evidence="7">The sequence shown here is derived from an EMBL/GenBank/DDBJ whole genome shotgun (WGS) entry which is preliminary data.</text>
</comment>
<dbReference type="HAMAP" id="MF_04136">
    <property type="entry name" value="SAR_ENDOLYSIN"/>
    <property type="match status" value="1"/>
</dbReference>
<name>A0A3P3QN20_9GAMM</name>
<keyword evidence="3 6" id="KW-0081">Bacteriolytic enzyme</keyword>
<dbReference type="GO" id="GO:0042742">
    <property type="term" value="P:defense response to bacterium"/>
    <property type="evidence" value="ECO:0007669"/>
    <property type="project" value="UniProtKB-KW"/>
</dbReference>
<keyword evidence="5 6" id="KW-0326">Glycosidase</keyword>
<organism evidence="7 8">
    <name type="scientific">Rheinheimera mesophila</name>
    <dbReference type="NCBI Taxonomy" id="1547515"/>
    <lineage>
        <taxon>Bacteria</taxon>
        <taxon>Pseudomonadati</taxon>
        <taxon>Pseudomonadota</taxon>
        <taxon>Gammaproteobacteria</taxon>
        <taxon>Chromatiales</taxon>
        <taxon>Chromatiaceae</taxon>
        <taxon>Rheinheimera</taxon>
    </lineage>
</organism>
<reference evidence="7 8" key="1">
    <citation type="submission" date="2018-11" db="EMBL/GenBank/DDBJ databases">
        <title>Draft genome analysis of Rheinheimera mesophila isolated from an industrial waste site.</title>
        <authorList>
            <person name="Yu Q."/>
            <person name="Qi Y."/>
            <person name="Zhang H."/>
            <person name="Lu Y."/>
            <person name="Pu J."/>
        </authorList>
    </citation>
    <scope>NUCLEOTIDE SEQUENCE [LARGE SCALE GENOMIC DNA]</scope>
    <source>
        <strain evidence="7 8">IITR13</strain>
    </source>
</reference>
<dbReference type="InterPro" id="IPR051018">
    <property type="entry name" value="Bacteriophage_GH24"/>
</dbReference>
<evidence type="ECO:0000313" key="8">
    <source>
        <dbReference type="Proteomes" id="UP000276260"/>
    </source>
</evidence>
<evidence type="ECO:0000256" key="3">
    <source>
        <dbReference type="ARBA" id="ARBA00022638"/>
    </source>
</evidence>
<dbReference type="SUPFAM" id="SSF53955">
    <property type="entry name" value="Lysozyme-like"/>
    <property type="match status" value="1"/>
</dbReference>
<dbReference type="Pfam" id="PF00959">
    <property type="entry name" value="Phage_lysozyme"/>
    <property type="match status" value="1"/>
</dbReference>
<dbReference type="Gene3D" id="1.10.530.40">
    <property type="match status" value="1"/>
</dbReference>
<dbReference type="GO" id="GO:0016998">
    <property type="term" value="P:cell wall macromolecule catabolic process"/>
    <property type="evidence" value="ECO:0007669"/>
    <property type="project" value="InterPro"/>
</dbReference>
<dbReference type="GO" id="GO:0003796">
    <property type="term" value="F:lysozyme activity"/>
    <property type="evidence" value="ECO:0007669"/>
    <property type="project" value="UniProtKB-EC"/>
</dbReference>